<feature type="signal peptide" evidence="7">
    <location>
        <begin position="1"/>
        <end position="27"/>
    </location>
</feature>
<dbReference type="RefSeq" id="WP_039247136.1">
    <property type="nucleotide sequence ID" value="NZ_JWSY01000021.1"/>
</dbReference>
<evidence type="ECO:0000313" key="8">
    <source>
        <dbReference type="EMBL" id="KIC56537.1"/>
    </source>
</evidence>
<evidence type="ECO:0000313" key="9">
    <source>
        <dbReference type="Proteomes" id="UP000031166"/>
    </source>
</evidence>
<dbReference type="Pfam" id="PF03055">
    <property type="entry name" value="RPE65"/>
    <property type="match status" value="1"/>
</dbReference>
<evidence type="ECO:0000256" key="5">
    <source>
        <dbReference type="PIRSR" id="PIRSR604294-1"/>
    </source>
</evidence>
<dbReference type="InterPro" id="IPR006311">
    <property type="entry name" value="TAT_signal"/>
</dbReference>
<feature type="binding site" evidence="5">
    <location>
        <position position="307"/>
    </location>
    <ligand>
        <name>Fe cation</name>
        <dbReference type="ChEBI" id="CHEBI:24875"/>
        <note>catalytic</note>
    </ligand>
</feature>
<comment type="cofactor">
    <cofactor evidence="5 6">
        <name>Fe(2+)</name>
        <dbReference type="ChEBI" id="CHEBI:29033"/>
    </cofactor>
    <text evidence="5 6">Binds 1 Fe(2+) ion per subunit.</text>
</comment>
<keyword evidence="2 5" id="KW-0479">Metal-binding</keyword>
<comment type="similarity">
    <text evidence="1 6">Belongs to the carotenoid oxygenase family.</text>
</comment>
<name>A0A0B4CJ73_9CAUL</name>
<feature type="binding site" evidence="5">
    <location>
        <position position="200"/>
    </location>
    <ligand>
        <name>Fe cation</name>
        <dbReference type="ChEBI" id="CHEBI:24875"/>
        <note>catalytic</note>
    </ligand>
</feature>
<proteinExistence type="inferred from homology"/>
<protein>
    <recommendedName>
        <fullName evidence="6">Dioxygenase</fullName>
        <ecNumber evidence="6">1.13.11.-</ecNumber>
    </recommendedName>
</protein>
<feature type="binding site" evidence="5">
    <location>
        <position position="245"/>
    </location>
    <ligand>
        <name>Fe cation</name>
        <dbReference type="ChEBI" id="CHEBI:24875"/>
        <note>catalytic</note>
    </ligand>
</feature>
<evidence type="ECO:0000256" key="2">
    <source>
        <dbReference type="ARBA" id="ARBA00022723"/>
    </source>
</evidence>
<gene>
    <name evidence="8" type="ORF">RM53_12150</name>
</gene>
<evidence type="ECO:0000256" key="6">
    <source>
        <dbReference type="RuleBase" id="RU364048"/>
    </source>
</evidence>
<keyword evidence="4 5" id="KW-0408">Iron</keyword>
<evidence type="ECO:0000256" key="1">
    <source>
        <dbReference type="ARBA" id="ARBA00006787"/>
    </source>
</evidence>
<dbReference type="EC" id="1.13.11.-" evidence="6"/>
<reference evidence="8 9" key="1">
    <citation type="submission" date="2014-12" db="EMBL/GenBank/DDBJ databases">
        <title>Genome sequencing of Brevundimonas nasdae TPW30.</title>
        <authorList>
            <person name="Tan P.W."/>
            <person name="Chan K.-G."/>
        </authorList>
    </citation>
    <scope>NUCLEOTIDE SEQUENCE [LARGE SCALE GENOMIC DNA]</scope>
    <source>
        <strain evidence="8 9">TPW30</strain>
    </source>
</reference>
<dbReference type="STRING" id="172043.RM53_12150"/>
<dbReference type="EMBL" id="JWSY01000021">
    <property type="protein sequence ID" value="KIC56537.1"/>
    <property type="molecule type" value="Genomic_DNA"/>
</dbReference>
<evidence type="ECO:0000256" key="4">
    <source>
        <dbReference type="ARBA" id="ARBA00023004"/>
    </source>
</evidence>
<comment type="caution">
    <text evidence="8">The sequence shown here is derived from an EMBL/GenBank/DDBJ whole genome shotgun (WGS) entry which is preliminary data.</text>
</comment>
<dbReference type="InterPro" id="IPR004294">
    <property type="entry name" value="Carotenoid_Oase"/>
</dbReference>
<dbReference type="GO" id="GO:0010436">
    <property type="term" value="F:carotenoid dioxygenase activity"/>
    <property type="evidence" value="ECO:0007669"/>
    <property type="project" value="TreeGrafter"/>
</dbReference>
<keyword evidence="3 6" id="KW-0560">Oxidoreductase</keyword>
<dbReference type="GO" id="GO:0046872">
    <property type="term" value="F:metal ion binding"/>
    <property type="evidence" value="ECO:0007669"/>
    <property type="project" value="UniProtKB-KW"/>
</dbReference>
<accession>A0A0B4CJ73</accession>
<dbReference type="Proteomes" id="UP000031166">
    <property type="component" value="Unassembled WGS sequence"/>
</dbReference>
<keyword evidence="7" id="KW-0732">Signal</keyword>
<keyword evidence="6" id="KW-0223">Dioxygenase</keyword>
<evidence type="ECO:0000256" key="7">
    <source>
        <dbReference type="SAM" id="SignalP"/>
    </source>
</evidence>
<dbReference type="PANTHER" id="PTHR10543">
    <property type="entry name" value="BETA-CAROTENE DIOXYGENASE"/>
    <property type="match status" value="1"/>
</dbReference>
<dbReference type="PANTHER" id="PTHR10543:SF89">
    <property type="entry name" value="CAROTENOID 9,10(9',10')-CLEAVAGE DIOXYGENASE 1"/>
    <property type="match status" value="1"/>
</dbReference>
<dbReference type="AlphaFoldDB" id="A0A0B4CJ73"/>
<feature type="binding site" evidence="5">
    <location>
        <position position="487"/>
    </location>
    <ligand>
        <name>Fe cation</name>
        <dbReference type="ChEBI" id="CHEBI:24875"/>
        <note>catalytic</note>
    </ligand>
</feature>
<dbReference type="GO" id="GO:0016121">
    <property type="term" value="P:carotene catabolic process"/>
    <property type="evidence" value="ECO:0007669"/>
    <property type="project" value="TreeGrafter"/>
</dbReference>
<sequence>MIPSRRSFLMGAAALSAAVATPEMVRAAAALDAVAATKADWALATQDVEGDIARRTMRLVHGRAPTGLQGALYRNGPAKFRRPGGSATHWFDGDGMMRAFRIQNGQATLEARFADTPKRRTETELGAVVTPGFGTKGDARARIGSNDDANAANTAVMVAGDQVWALWEAGSPLALSASDLSTRNFVTLRADLKGMPFQAHPRYAPDGSIWNVGSAGGQAVIWHLRPDRSLSDAQVVPLPRASYMHDFTATDRHVILVLQPWVFTTHAMPVTAGLAWRPQMGTQVLVLDKDDLSKRRLYELPGFFHFHLGDAWAERDGTIRFDVAASGDPRFAVDGARVLVDGHGVVPGDPAKLALITLRPDGRADMAYSDVVGEFPKADPRRAGLKRSLTAHTSGESRGRPLPTGLAVQDWDSGRSHAFEFGAHQVVEEAVFVPKPGATAECDAWLVGPSVNLKDGRTELHVFDVARIEDGPVATWQADVALPAGFHGAWAG</sequence>
<dbReference type="PROSITE" id="PS51318">
    <property type="entry name" value="TAT"/>
    <property type="match status" value="1"/>
</dbReference>
<evidence type="ECO:0000256" key="3">
    <source>
        <dbReference type="ARBA" id="ARBA00023002"/>
    </source>
</evidence>
<organism evidence="8 9">
    <name type="scientific">Brevundimonas nasdae</name>
    <dbReference type="NCBI Taxonomy" id="172043"/>
    <lineage>
        <taxon>Bacteria</taxon>
        <taxon>Pseudomonadati</taxon>
        <taxon>Pseudomonadota</taxon>
        <taxon>Alphaproteobacteria</taxon>
        <taxon>Caulobacterales</taxon>
        <taxon>Caulobacteraceae</taxon>
        <taxon>Brevundimonas</taxon>
    </lineage>
</organism>
<feature type="chain" id="PRO_5002084585" description="Dioxygenase" evidence="7">
    <location>
        <begin position="28"/>
        <end position="492"/>
    </location>
</feature>